<proteinExistence type="predicted"/>
<dbReference type="Gene3D" id="3.40.190.10">
    <property type="entry name" value="Periplasmic binding protein-like II"/>
    <property type="match status" value="2"/>
</dbReference>
<keyword evidence="2" id="KW-1185">Reference proteome</keyword>
<sequence>MKNKHWLNLSAVLVLGTTLTVGCGTGTGNAPGQAASQKSGSAQGGTATAPVTITFYESMSATQGKELQKLTDAFHQQNPNINVQLVFTGSYTTQQQKLTAAIAAKKPPTMAQVEDTWETEYYDNGLLDPVQNLIPKSTIDDLMPIWKQDNSYDGKLVSVPFNKSDYILMYNADDFKKAGISAPPKTWNELEQDAIKLTQKAGVPGLGMQADYYTFEMLMEQAGGDLLTSDGKQAAFNSQAGKDALNFMNQLANKDKAAKVISGNAYLSDGLNTNEYAMDLDTVASLSFITNANIHLKTAPLPQGVKAAVPTAGTNLVVFNGATDAQKQAAGKYIDFLISDKNTIEWAEATGYLPVRQSALTDPSWTSFIQQHPNDATGPSELSHAYFSPRIGTLSSAITEETTQVGNFISGTQDVATTLGNMANDVNQALAGQ</sequence>
<dbReference type="EMBL" id="CP104067">
    <property type="protein sequence ID" value="WAH42545.1"/>
    <property type="molecule type" value="Genomic_DNA"/>
</dbReference>
<dbReference type="InterPro" id="IPR006059">
    <property type="entry name" value="SBP"/>
</dbReference>
<dbReference type="Proteomes" id="UP001164761">
    <property type="component" value="Chromosome"/>
</dbReference>
<gene>
    <name evidence="1" type="ORF">NZD89_03385</name>
</gene>
<name>A0ABY6ZKW2_9BACL</name>
<dbReference type="CDD" id="cd14748">
    <property type="entry name" value="PBP2_UgpB"/>
    <property type="match status" value="1"/>
</dbReference>
<dbReference type="PROSITE" id="PS51257">
    <property type="entry name" value="PROKAR_LIPOPROTEIN"/>
    <property type="match status" value="1"/>
</dbReference>
<evidence type="ECO:0000313" key="1">
    <source>
        <dbReference type="EMBL" id="WAH42545.1"/>
    </source>
</evidence>
<organism evidence="1 2">
    <name type="scientific">Alicyclobacillus fastidiosus</name>
    <dbReference type="NCBI Taxonomy" id="392011"/>
    <lineage>
        <taxon>Bacteria</taxon>
        <taxon>Bacillati</taxon>
        <taxon>Bacillota</taxon>
        <taxon>Bacilli</taxon>
        <taxon>Bacillales</taxon>
        <taxon>Alicyclobacillaceae</taxon>
        <taxon>Alicyclobacillus</taxon>
    </lineage>
</organism>
<accession>A0ABY6ZKW2</accession>
<dbReference type="PANTHER" id="PTHR43649:SF12">
    <property type="entry name" value="DIACETYLCHITOBIOSE BINDING PROTEIN DASA"/>
    <property type="match status" value="1"/>
</dbReference>
<evidence type="ECO:0000313" key="2">
    <source>
        <dbReference type="Proteomes" id="UP001164761"/>
    </source>
</evidence>
<dbReference type="Pfam" id="PF13416">
    <property type="entry name" value="SBP_bac_8"/>
    <property type="match status" value="1"/>
</dbReference>
<protein>
    <submittedName>
        <fullName evidence="1">ABC transporter substrate-binding protein</fullName>
    </submittedName>
</protein>
<dbReference type="PANTHER" id="PTHR43649">
    <property type="entry name" value="ARABINOSE-BINDING PROTEIN-RELATED"/>
    <property type="match status" value="1"/>
</dbReference>
<dbReference type="RefSeq" id="WP_268006416.1">
    <property type="nucleotide sequence ID" value="NZ_BSUT01000001.1"/>
</dbReference>
<dbReference type="InterPro" id="IPR050490">
    <property type="entry name" value="Bact_solute-bd_prot1"/>
</dbReference>
<dbReference type="SUPFAM" id="SSF53850">
    <property type="entry name" value="Periplasmic binding protein-like II"/>
    <property type="match status" value="1"/>
</dbReference>
<reference evidence="1" key="1">
    <citation type="submission" date="2022-08" db="EMBL/GenBank/DDBJ databases">
        <title>Alicyclobacillus fastidiosus DSM 17978, complete genome.</title>
        <authorList>
            <person name="Wang Q."/>
            <person name="Cai R."/>
            <person name="Wang Z."/>
        </authorList>
    </citation>
    <scope>NUCLEOTIDE SEQUENCE</scope>
    <source>
        <strain evidence="1">DSM 17978</strain>
    </source>
</reference>